<sequence>MITFEVLDELMEITGSTELHKRMRIWFVQEIAEEEGILRFLRDRYDELRRRSARRRVLIGEMETLEARGVAVDCLDCLKQTQVRETDMLAALTEVLVETQAGIHEKEGHVMVEYTVDEIHALVLKVIHEDSVRQKAMMDLVVQFDNAGAIKQDHRQAYEKCNDIPQETRTLIDTFLKRESDKDYEMNLAMYRKA</sequence>
<dbReference type="EMBL" id="BKCJ010006429">
    <property type="protein sequence ID" value="GEU72107.1"/>
    <property type="molecule type" value="Genomic_DNA"/>
</dbReference>
<name>A0A6L2MFM0_TANCI</name>
<evidence type="ECO:0000313" key="1">
    <source>
        <dbReference type="EMBL" id="GEU72107.1"/>
    </source>
</evidence>
<proteinExistence type="predicted"/>
<organism evidence="1">
    <name type="scientific">Tanacetum cinerariifolium</name>
    <name type="common">Dalmatian daisy</name>
    <name type="synonym">Chrysanthemum cinerariifolium</name>
    <dbReference type="NCBI Taxonomy" id="118510"/>
    <lineage>
        <taxon>Eukaryota</taxon>
        <taxon>Viridiplantae</taxon>
        <taxon>Streptophyta</taxon>
        <taxon>Embryophyta</taxon>
        <taxon>Tracheophyta</taxon>
        <taxon>Spermatophyta</taxon>
        <taxon>Magnoliopsida</taxon>
        <taxon>eudicotyledons</taxon>
        <taxon>Gunneridae</taxon>
        <taxon>Pentapetalae</taxon>
        <taxon>asterids</taxon>
        <taxon>campanulids</taxon>
        <taxon>Asterales</taxon>
        <taxon>Asteraceae</taxon>
        <taxon>Asteroideae</taxon>
        <taxon>Anthemideae</taxon>
        <taxon>Anthemidinae</taxon>
        <taxon>Tanacetum</taxon>
    </lineage>
</organism>
<protein>
    <submittedName>
        <fullName evidence="1">Uncharacterized protein</fullName>
    </submittedName>
</protein>
<accession>A0A6L2MFM0</accession>
<dbReference type="AlphaFoldDB" id="A0A6L2MFM0"/>
<comment type="caution">
    <text evidence="1">The sequence shown here is derived from an EMBL/GenBank/DDBJ whole genome shotgun (WGS) entry which is preliminary data.</text>
</comment>
<reference evidence="1" key="1">
    <citation type="journal article" date="2019" name="Sci. Rep.">
        <title>Draft genome of Tanacetum cinerariifolium, the natural source of mosquito coil.</title>
        <authorList>
            <person name="Yamashiro T."/>
            <person name="Shiraishi A."/>
            <person name="Satake H."/>
            <person name="Nakayama K."/>
        </authorList>
    </citation>
    <scope>NUCLEOTIDE SEQUENCE</scope>
</reference>
<gene>
    <name evidence="1" type="ORF">Tci_044085</name>
</gene>